<keyword evidence="4 11" id="KW-0808">Transferase</keyword>
<comment type="similarity">
    <text evidence="2 10">Belongs to the glycosyltransferase 31 family.</text>
</comment>
<keyword evidence="7 10" id="KW-1133">Transmembrane helix</keyword>
<organism evidence="11 12">
    <name type="scientific">Colletotrichum sojae</name>
    <dbReference type="NCBI Taxonomy" id="2175907"/>
    <lineage>
        <taxon>Eukaryota</taxon>
        <taxon>Fungi</taxon>
        <taxon>Dikarya</taxon>
        <taxon>Ascomycota</taxon>
        <taxon>Pezizomycotina</taxon>
        <taxon>Sordariomycetes</taxon>
        <taxon>Hypocreomycetidae</taxon>
        <taxon>Glomerellales</taxon>
        <taxon>Glomerellaceae</taxon>
        <taxon>Colletotrichum</taxon>
        <taxon>Colletotrichum orchidearum species complex</taxon>
    </lineage>
</organism>
<dbReference type="Proteomes" id="UP000652219">
    <property type="component" value="Unassembled WGS sequence"/>
</dbReference>
<evidence type="ECO:0000256" key="7">
    <source>
        <dbReference type="ARBA" id="ARBA00022989"/>
    </source>
</evidence>
<evidence type="ECO:0000256" key="4">
    <source>
        <dbReference type="ARBA" id="ARBA00022679"/>
    </source>
</evidence>
<dbReference type="PANTHER" id="PTHR11214">
    <property type="entry name" value="BETA-1,3-N-ACETYLGLUCOSAMINYLTRANSFERASE"/>
    <property type="match status" value="1"/>
</dbReference>
<evidence type="ECO:0000256" key="5">
    <source>
        <dbReference type="ARBA" id="ARBA00022692"/>
    </source>
</evidence>
<dbReference type="EMBL" id="WIGN01000439">
    <property type="protein sequence ID" value="KAF6793063.1"/>
    <property type="molecule type" value="Genomic_DNA"/>
</dbReference>
<dbReference type="GO" id="GO:0016758">
    <property type="term" value="F:hexosyltransferase activity"/>
    <property type="evidence" value="ECO:0007669"/>
    <property type="project" value="InterPro"/>
</dbReference>
<keyword evidence="6 10" id="KW-0735">Signal-anchor</keyword>
<dbReference type="InterPro" id="IPR002659">
    <property type="entry name" value="Glyco_trans_31"/>
</dbReference>
<dbReference type="GO" id="GO:0000139">
    <property type="term" value="C:Golgi membrane"/>
    <property type="evidence" value="ECO:0007669"/>
    <property type="project" value="UniProtKB-SubCell"/>
</dbReference>
<evidence type="ECO:0000256" key="1">
    <source>
        <dbReference type="ARBA" id="ARBA00004323"/>
    </source>
</evidence>
<evidence type="ECO:0000256" key="2">
    <source>
        <dbReference type="ARBA" id="ARBA00008661"/>
    </source>
</evidence>
<evidence type="ECO:0000256" key="10">
    <source>
        <dbReference type="RuleBase" id="RU363063"/>
    </source>
</evidence>
<accession>A0A8H6IQX6</accession>
<dbReference type="AlphaFoldDB" id="A0A8H6IQX6"/>
<evidence type="ECO:0000313" key="12">
    <source>
        <dbReference type="Proteomes" id="UP000652219"/>
    </source>
</evidence>
<protein>
    <recommendedName>
        <fullName evidence="10">Hexosyltransferase</fullName>
        <ecNumber evidence="10">2.4.1.-</ecNumber>
    </recommendedName>
</protein>
<evidence type="ECO:0000313" key="11">
    <source>
        <dbReference type="EMBL" id="KAF6793063.1"/>
    </source>
</evidence>
<name>A0A8H6IQX6_9PEZI</name>
<evidence type="ECO:0000256" key="8">
    <source>
        <dbReference type="ARBA" id="ARBA00023034"/>
    </source>
</evidence>
<keyword evidence="5 10" id="KW-0812">Transmembrane</keyword>
<keyword evidence="8 10" id="KW-0333">Golgi apparatus</keyword>
<evidence type="ECO:0000256" key="6">
    <source>
        <dbReference type="ARBA" id="ARBA00022968"/>
    </source>
</evidence>
<evidence type="ECO:0000256" key="3">
    <source>
        <dbReference type="ARBA" id="ARBA00022676"/>
    </source>
</evidence>
<feature type="transmembrane region" description="Helical" evidence="10">
    <location>
        <begin position="28"/>
        <end position="46"/>
    </location>
</feature>
<gene>
    <name evidence="11" type="ORF">CSOJ01_13997</name>
</gene>
<keyword evidence="12" id="KW-1185">Reference proteome</keyword>
<dbReference type="Pfam" id="PF01762">
    <property type="entry name" value="Galactosyl_T"/>
    <property type="match status" value="1"/>
</dbReference>
<comment type="subcellular location">
    <subcellularLocation>
        <location evidence="1 10">Golgi apparatus membrane</location>
        <topology evidence="1 10">Single-pass type II membrane protein</topology>
    </subcellularLocation>
</comment>
<dbReference type="EC" id="2.4.1.-" evidence="10"/>
<evidence type="ECO:0000256" key="9">
    <source>
        <dbReference type="ARBA" id="ARBA00023136"/>
    </source>
</evidence>
<reference evidence="11 12" key="1">
    <citation type="journal article" date="2020" name="Phytopathology">
        <title>Genome Sequence Resources of Colletotrichum truncatum, C. plurivorum, C. musicola, and C. sojae: Four Species Pathogenic to Soybean (Glycine max).</title>
        <authorList>
            <person name="Rogerio F."/>
            <person name="Boufleur T.R."/>
            <person name="Ciampi-Guillardi M."/>
            <person name="Sukno S.A."/>
            <person name="Thon M.R."/>
            <person name="Massola Junior N.S."/>
            <person name="Baroncelli R."/>
        </authorList>
    </citation>
    <scope>NUCLEOTIDE SEQUENCE [LARGE SCALE GENOMIC DNA]</scope>
    <source>
        <strain evidence="11 12">LFN0009</strain>
    </source>
</reference>
<keyword evidence="3 10" id="KW-0328">Glycosyltransferase</keyword>
<comment type="caution">
    <text evidence="11">The sequence shown here is derived from an EMBL/GenBank/DDBJ whole genome shotgun (WGS) entry which is preliminary data.</text>
</comment>
<proteinExistence type="inferred from homology"/>
<keyword evidence="9 10" id="KW-0472">Membrane</keyword>
<sequence>MGSSSSTTSPMLLSTLCSSSTWWLQRRFVRVFAVGFIFLVAVSIHLTRGDSLPAHHAPFEAPTTKLVVHGDVIDALPELAEPLRPFPPSPRYPPEQVDDHAERAPWLAAVISTASDVERRMIIRSTWMKLFQDVPFDGRFVVSNPGPQWTRILSQENRTFGDLIVLDHIPEDDITANTIKTLEFYKWLVAHSPKYEFVSKMDTDLWLNARGFWERFLLPRLSRSNETGTLTSTVERTVIGELYYSPYWDLVFPHGAMYTVTWDIVELLSSLQGKFKVVTGEDMAVATLMLKGHERANFVNFRGTEKFDYNDNDAREDEYAWARQNTHPYSIDHAIVGQDAIAVHQLKDEKLWFKVADCFDETGVKVAPPTSSTGYKSQKPMSMRWHDFWSWMGVSTRYQSRFDRIPDFIWTLEDGDWICDGIWNVGKTKTGFTER</sequence>